<evidence type="ECO:0000313" key="4">
    <source>
        <dbReference type="EMBL" id="ONK80802.1"/>
    </source>
</evidence>
<dbReference type="AlphaFoldDB" id="A0A5P1FRT0"/>
<dbReference type="GO" id="GO:0080043">
    <property type="term" value="F:quercetin 3-O-glucosyltransferase activity"/>
    <property type="evidence" value="ECO:0007669"/>
    <property type="project" value="TreeGrafter"/>
</dbReference>
<dbReference type="InterPro" id="IPR002213">
    <property type="entry name" value="UDP_glucos_trans"/>
</dbReference>
<gene>
    <name evidence="4" type="ORF">A4U43_C01F21920</name>
</gene>
<dbReference type="Gene3D" id="3.40.50.2000">
    <property type="entry name" value="Glycogen Phosphorylase B"/>
    <property type="match status" value="2"/>
</dbReference>
<dbReference type="OMA" id="WMHKAKE"/>
<dbReference type="Proteomes" id="UP000243459">
    <property type="component" value="Chromosome 1"/>
</dbReference>
<reference evidence="5" key="1">
    <citation type="journal article" date="2017" name="Nat. Commun.">
        <title>The asparagus genome sheds light on the origin and evolution of a young Y chromosome.</title>
        <authorList>
            <person name="Harkess A."/>
            <person name="Zhou J."/>
            <person name="Xu C."/>
            <person name="Bowers J.E."/>
            <person name="Van der Hulst R."/>
            <person name="Ayyampalayam S."/>
            <person name="Mercati F."/>
            <person name="Riccardi P."/>
            <person name="McKain M.R."/>
            <person name="Kakrana A."/>
            <person name="Tang H."/>
            <person name="Ray J."/>
            <person name="Groenendijk J."/>
            <person name="Arikit S."/>
            <person name="Mathioni S.M."/>
            <person name="Nakano M."/>
            <person name="Shan H."/>
            <person name="Telgmann-Rauber A."/>
            <person name="Kanno A."/>
            <person name="Yue Z."/>
            <person name="Chen H."/>
            <person name="Li W."/>
            <person name="Chen Y."/>
            <person name="Xu X."/>
            <person name="Zhang Y."/>
            <person name="Luo S."/>
            <person name="Chen H."/>
            <person name="Gao J."/>
            <person name="Mao Z."/>
            <person name="Pires J.C."/>
            <person name="Luo M."/>
            <person name="Kudrna D."/>
            <person name="Wing R.A."/>
            <person name="Meyers B.C."/>
            <person name="Yi K."/>
            <person name="Kong H."/>
            <person name="Lavrijsen P."/>
            <person name="Sunseri F."/>
            <person name="Falavigna A."/>
            <person name="Ye Y."/>
            <person name="Leebens-Mack J.H."/>
            <person name="Chen G."/>
        </authorList>
    </citation>
    <scope>NUCLEOTIDE SEQUENCE [LARGE SCALE GENOMIC DNA]</scope>
    <source>
        <strain evidence="5">cv. DH0086</strain>
    </source>
</reference>
<dbReference type="PANTHER" id="PTHR11926">
    <property type="entry name" value="GLUCOSYL/GLUCURONOSYL TRANSFERASES"/>
    <property type="match status" value="1"/>
</dbReference>
<dbReference type="Gramene" id="ONK80802">
    <property type="protein sequence ID" value="ONK80802"/>
    <property type="gene ID" value="A4U43_C01F21920"/>
</dbReference>
<evidence type="ECO:0000256" key="1">
    <source>
        <dbReference type="ARBA" id="ARBA00009995"/>
    </source>
</evidence>
<dbReference type="InterPro" id="IPR035595">
    <property type="entry name" value="UDP_glycos_trans_CS"/>
</dbReference>
<accession>A0A5P1FRT0</accession>
<sequence>MEEILRGLKESGRPYLWVVRKDCRLEEVELDKLGENAMVVEWCSQVRVLTHPSVGCFVTHCGWNSTLESLAFGVPTVGVPQWTDQGTNAMLVERAWGTGVRGEVNEDGVLDGEELRRCLDLVMGDQNERGMGIRKKSELWKERALEAVGEGGSSHRNLSAFADEIATSDRNGY</sequence>
<dbReference type="PANTHER" id="PTHR11926:SF1534">
    <property type="entry name" value="GLYCOSYLTRANSFERASE"/>
    <property type="match status" value="1"/>
</dbReference>
<keyword evidence="5" id="KW-1185">Reference proteome</keyword>
<keyword evidence="3" id="KW-0328">Glycosyltransferase</keyword>
<dbReference type="Pfam" id="PF00201">
    <property type="entry name" value="UDPGT"/>
    <property type="match status" value="1"/>
</dbReference>
<evidence type="ECO:0000256" key="3">
    <source>
        <dbReference type="RuleBase" id="RU003718"/>
    </source>
</evidence>
<evidence type="ECO:0000256" key="2">
    <source>
        <dbReference type="ARBA" id="ARBA00022679"/>
    </source>
</evidence>
<comment type="similarity">
    <text evidence="1 3">Belongs to the UDP-glycosyltransferase family.</text>
</comment>
<protein>
    <submittedName>
        <fullName evidence="4">Uncharacterized protein</fullName>
    </submittedName>
</protein>
<dbReference type="CDD" id="cd03784">
    <property type="entry name" value="GT1_Gtf-like"/>
    <property type="match status" value="1"/>
</dbReference>
<dbReference type="SUPFAM" id="SSF53756">
    <property type="entry name" value="UDP-Glycosyltransferase/glycogen phosphorylase"/>
    <property type="match status" value="1"/>
</dbReference>
<evidence type="ECO:0000313" key="5">
    <source>
        <dbReference type="Proteomes" id="UP000243459"/>
    </source>
</evidence>
<dbReference type="EMBL" id="CM007381">
    <property type="protein sequence ID" value="ONK80802.1"/>
    <property type="molecule type" value="Genomic_DNA"/>
</dbReference>
<dbReference type="GO" id="GO:0080044">
    <property type="term" value="F:quercetin 7-O-glucosyltransferase activity"/>
    <property type="evidence" value="ECO:0007669"/>
    <property type="project" value="TreeGrafter"/>
</dbReference>
<dbReference type="PROSITE" id="PS00375">
    <property type="entry name" value="UDPGT"/>
    <property type="match status" value="1"/>
</dbReference>
<organism evidence="4 5">
    <name type="scientific">Asparagus officinalis</name>
    <name type="common">Garden asparagus</name>
    <dbReference type="NCBI Taxonomy" id="4686"/>
    <lineage>
        <taxon>Eukaryota</taxon>
        <taxon>Viridiplantae</taxon>
        <taxon>Streptophyta</taxon>
        <taxon>Embryophyta</taxon>
        <taxon>Tracheophyta</taxon>
        <taxon>Spermatophyta</taxon>
        <taxon>Magnoliopsida</taxon>
        <taxon>Liliopsida</taxon>
        <taxon>Asparagales</taxon>
        <taxon>Asparagaceae</taxon>
        <taxon>Asparagoideae</taxon>
        <taxon>Asparagus</taxon>
    </lineage>
</organism>
<keyword evidence="2 3" id="KW-0808">Transferase</keyword>
<name>A0A5P1FRT0_ASPOF</name>
<proteinExistence type="inferred from homology"/>